<dbReference type="GO" id="GO:0004519">
    <property type="term" value="F:endonuclease activity"/>
    <property type="evidence" value="ECO:0007669"/>
    <property type="project" value="UniProtKB-KW"/>
</dbReference>
<dbReference type="Proteomes" id="UP001146351">
    <property type="component" value="Unassembled WGS sequence"/>
</dbReference>
<dbReference type="InterPro" id="IPR050312">
    <property type="entry name" value="IolE/XylAMocC-like"/>
</dbReference>
<dbReference type="InterPro" id="IPR036237">
    <property type="entry name" value="Xyl_isomerase-like_sf"/>
</dbReference>
<dbReference type="AlphaFoldDB" id="A0A9W9LZI4"/>
<proteinExistence type="predicted"/>
<keyword evidence="2" id="KW-0378">Hydrolase</keyword>
<dbReference type="Gene3D" id="3.20.20.150">
    <property type="entry name" value="Divalent-metal-dependent TIM barrel enzymes"/>
    <property type="match status" value="1"/>
</dbReference>
<keyword evidence="2" id="KW-0255">Endonuclease</keyword>
<organism evidence="2 3">
    <name type="scientific">Penicillium capsulatum</name>
    <dbReference type="NCBI Taxonomy" id="69766"/>
    <lineage>
        <taxon>Eukaryota</taxon>
        <taxon>Fungi</taxon>
        <taxon>Dikarya</taxon>
        <taxon>Ascomycota</taxon>
        <taxon>Pezizomycotina</taxon>
        <taxon>Eurotiomycetes</taxon>
        <taxon>Eurotiomycetidae</taxon>
        <taxon>Eurotiales</taxon>
        <taxon>Aspergillaceae</taxon>
        <taxon>Penicillium</taxon>
    </lineage>
</organism>
<evidence type="ECO:0000313" key="2">
    <source>
        <dbReference type="EMBL" id="KAJ5183608.1"/>
    </source>
</evidence>
<feature type="domain" description="Xylose isomerase-like TIM barrel" evidence="1">
    <location>
        <begin position="26"/>
        <end position="320"/>
    </location>
</feature>
<dbReference type="PANTHER" id="PTHR12110:SF38">
    <property type="entry name" value="DIOXYGENASE, PUTATIVE (AFU_ORTHOLOGUE AFUA_6G00240)-RELATED"/>
    <property type="match status" value="1"/>
</dbReference>
<evidence type="ECO:0000259" key="1">
    <source>
        <dbReference type="Pfam" id="PF01261"/>
    </source>
</evidence>
<name>A0A9W9LZI4_9EURO</name>
<reference evidence="2" key="1">
    <citation type="submission" date="2022-11" db="EMBL/GenBank/DDBJ databases">
        <authorList>
            <person name="Petersen C."/>
        </authorList>
    </citation>
    <scope>NUCLEOTIDE SEQUENCE</scope>
    <source>
        <strain evidence="2">IBT 21917</strain>
    </source>
</reference>
<protein>
    <submittedName>
        <fullName evidence="2">AP endonuclease family 2</fullName>
    </submittedName>
</protein>
<dbReference type="OrthoDB" id="5360893at2759"/>
<dbReference type="SUPFAM" id="SSF51658">
    <property type="entry name" value="Xylose isomerase-like"/>
    <property type="match status" value="1"/>
</dbReference>
<comment type="caution">
    <text evidence="2">The sequence shown here is derived from an EMBL/GenBank/DDBJ whole genome shotgun (WGS) entry which is preliminary data.</text>
</comment>
<accession>A0A9W9LZI4</accession>
<reference evidence="2" key="2">
    <citation type="journal article" date="2023" name="IMA Fungus">
        <title>Comparative genomic study of the Penicillium genus elucidates a diverse pangenome and 15 lateral gene transfer events.</title>
        <authorList>
            <person name="Petersen C."/>
            <person name="Sorensen T."/>
            <person name="Nielsen M.R."/>
            <person name="Sondergaard T.E."/>
            <person name="Sorensen J.L."/>
            <person name="Fitzpatrick D.A."/>
            <person name="Frisvad J.C."/>
            <person name="Nielsen K.L."/>
        </authorList>
    </citation>
    <scope>NUCLEOTIDE SEQUENCE</scope>
    <source>
        <strain evidence="2">IBT 21917</strain>
    </source>
</reference>
<dbReference type="InterPro" id="IPR013022">
    <property type="entry name" value="Xyl_isomerase-like_TIM-brl"/>
</dbReference>
<dbReference type="PANTHER" id="PTHR12110">
    <property type="entry name" value="HYDROXYPYRUVATE ISOMERASE"/>
    <property type="match status" value="1"/>
</dbReference>
<evidence type="ECO:0000313" key="3">
    <source>
        <dbReference type="Proteomes" id="UP001146351"/>
    </source>
</evidence>
<sequence>MISNKLAISTSSLSQDPSHSLHHKVHAAADAGYEGVEIVYGELEAWSQLQNISLLAAAEKIKSICDGRNLTILSLAPFENYEGDRSPLHERLQKANLWIEVARKLQAPFLQVPAHYGLNASGDENVIVTELQQLADLASSKRPRVSIAYEPMSWSTHHSTWESALALTTAVDRLNFGLCLDTFHIATNLWGDCLAPSGKFPHADENLQASLRRYLDSCPLDKVFFVQLSDGEKFEPPFSVAHPWYQAGEAPQFTWSKHARPFPYESHFGAYLPVAEIAKACIVDKKYTGWVSLEIFDRRMRQGDVQPETAALRGMESWKRLNADICRAEPKL</sequence>
<keyword evidence="2" id="KW-0540">Nuclease</keyword>
<dbReference type="EMBL" id="JAPQKO010000001">
    <property type="protein sequence ID" value="KAJ5183608.1"/>
    <property type="molecule type" value="Genomic_DNA"/>
</dbReference>
<gene>
    <name evidence="2" type="ORF">N7492_001224</name>
</gene>
<dbReference type="Pfam" id="PF01261">
    <property type="entry name" value="AP_endonuc_2"/>
    <property type="match status" value="1"/>
</dbReference>
<keyword evidence="3" id="KW-1185">Reference proteome</keyword>